<dbReference type="GO" id="GO:0016491">
    <property type="term" value="F:oxidoreductase activity"/>
    <property type="evidence" value="ECO:0007669"/>
    <property type="project" value="InterPro"/>
</dbReference>
<name>S8EB94_FOMSC</name>
<feature type="signal peptide" evidence="5">
    <location>
        <begin position="1"/>
        <end position="29"/>
    </location>
</feature>
<comment type="subcellular location">
    <subcellularLocation>
        <location evidence="1">Membrane</location>
    </subcellularLocation>
</comment>
<dbReference type="InterPro" id="IPR006694">
    <property type="entry name" value="Fatty_acid_hydroxylase"/>
</dbReference>
<reference evidence="7 8" key="1">
    <citation type="journal article" date="2012" name="Science">
        <title>The Paleozoic origin of enzymatic lignin decomposition reconstructed from 31 fungal genomes.</title>
        <authorList>
            <person name="Floudas D."/>
            <person name="Binder M."/>
            <person name="Riley R."/>
            <person name="Barry K."/>
            <person name="Blanchette R.A."/>
            <person name="Henrissat B."/>
            <person name="Martinez A.T."/>
            <person name="Otillar R."/>
            <person name="Spatafora J.W."/>
            <person name="Yadav J.S."/>
            <person name="Aerts A."/>
            <person name="Benoit I."/>
            <person name="Boyd A."/>
            <person name="Carlson A."/>
            <person name="Copeland A."/>
            <person name="Coutinho P.M."/>
            <person name="de Vries R.P."/>
            <person name="Ferreira P."/>
            <person name="Findley K."/>
            <person name="Foster B."/>
            <person name="Gaskell J."/>
            <person name="Glotzer D."/>
            <person name="Gorecki P."/>
            <person name="Heitman J."/>
            <person name="Hesse C."/>
            <person name="Hori C."/>
            <person name="Igarashi K."/>
            <person name="Jurgens J.A."/>
            <person name="Kallen N."/>
            <person name="Kersten P."/>
            <person name="Kohler A."/>
            <person name="Kuees U."/>
            <person name="Kumar T.K.A."/>
            <person name="Kuo A."/>
            <person name="LaButti K."/>
            <person name="Larrondo L.F."/>
            <person name="Lindquist E."/>
            <person name="Ling A."/>
            <person name="Lombard V."/>
            <person name="Lucas S."/>
            <person name="Lundell T."/>
            <person name="Martin R."/>
            <person name="McLaughlin D.J."/>
            <person name="Morgenstern I."/>
            <person name="Morin E."/>
            <person name="Murat C."/>
            <person name="Nagy L.G."/>
            <person name="Nolan M."/>
            <person name="Ohm R.A."/>
            <person name="Patyshakuliyeva A."/>
            <person name="Rokas A."/>
            <person name="Ruiz-Duenas F.J."/>
            <person name="Sabat G."/>
            <person name="Salamov A."/>
            <person name="Samejima M."/>
            <person name="Schmutz J."/>
            <person name="Slot J.C."/>
            <person name="St John F."/>
            <person name="Stenlid J."/>
            <person name="Sun H."/>
            <person name="Sun S."/>
            <person name="Syed K."/>
            <person name="Tsang A."/>
            <person name="Wiebenga A."/>
            <person name="Young D."/>
            <person name="Pisabarro A."/>
            <person name="Eastwood D.C."/>
            <person name="Martin F."/>
            <person name="Cullen D."/>
            <person name="Grigoriev I.V."/>
            <person name="Hibbett D.S."/>
        </authorList>
    </citation>
    <scope>NUCLEOTIDE SEQUENCE</scope>
    <source>
        <strain evidence="8">FP-58527</strain>
    </source>
</reference>
<dbReference type="AlphaFoldDB" id="S8EB94"/>
<dbReference type="EMBL" id="KE504139">
    <property type="protein sequence ID" value="EPT01888.1"/>
    <property type="molecule type" value="Genomic_DNA"/>
</dbReference>
<dbReference type="InParanoid" id="S8EB94"/>
<keyword evidence="3" id="KW-1133">Transmembrane helix</keyword>
<sequence>MGPFGFRRASVCLVLCLDSANTALSPAQAHYLSTHRPFYYNTQAHLLDWCPDPILSLAVPILAYWSSSIFFHILDVSGWKWLDRYRIHESPEVVARNLASRGEVVRSVLLQQVMQTLAGLLWMEEQVSGELVPHVANMLRLEPTLTRVLSGFLGEKLGARTMDRDGARLLYAIYWWAIPTLRLLWCMFLMDTWQYFLHRTMHTNRWLYKHFHSVHHRLYVPYAFGASYNHPLEGFVLEAVGAGFAEVLSGMTTREAMFMFFFATVKGVDDHCGYRLPFDPLQRLTSNNADYHDIHHQAIGMKSNYAQPFFVHWDTLLDTKMTRADMEQRRLSRKKQS</sequence>
<protein>
    <recommendedName>
        <fullName evidence="6">Fatty acid hydroxylase domain-containing protein</fullName>
    </recommendedName>
</protein>
<evidence type="ECO:0000256" key="4">
    <source>
        <dbReference type="ARBA" id="ARBA00023136"/>
    </source>
</evidence>
<dbReference type="Pfam" id="PF04116">
    <property type="entry name" value="FA_hydroxylase"/>
    <property type="match status" value="1"/>
</dbReference>
<evidence type="ECO:0000313" key="8">
    <source>
        <dbReference type="Proteomes" id="UP000015241"/>
    </source>
</evidence>
<dbReference type="PANTHER" id="PTHR11863">
    <property type="entry name" value="STEROL DESATURASE"/>
    <property type="match status" value="1"/>
</dbReference>
<dbReference type="GO" id="GO:0005506">
    <property type="term" value="F:iron ion binding"/>
    <property type="evidence" value="ECO:0007669"/>
    <property type="project" value="InterPro"/>
</dbReference>
<accession>S8EB94</accession>
<gene>
    <name evidence="7" type="ORF">FOMPIDRAFT_1036121</name>
</gene>
<organism evidence="7 8">
    <name type="scientific">Fomitopsis schrenkii</name>
    <name type="common">Brown rot fungus</name>
    <dbReference type="NCBI Taxonomy" id="2126942"/>
    <lineage>
        <taxon>Eukaryota</taxon>
        <taxon>Fungi</taxon>
        <taxon>Dikarya</taxon>
        <taxon>Basidiomycota</taxon>
        <taxon>Agaricomycotina</taxon>
        <taxon>Agaricomycetes</taxon>
        <taxon>Polyporales</taxon>
        <taxon>Fomitopsis</taxon>
    </lineage>
</organism>
<evidence type="ECO:0000256" key="1">
    <source>
        <dbReference type="ARBA" id="ARBA00004370"/>
    </source>
</evidence>
<evidence type="ECO:0000256" key="2">
    <source>
        <dbReference type="ARBA" id="ARBA00022692"/>
    </source>
</evidence>
<keyword evidence="5" id="KW-0732">Signal</keyword>
<dbReference type="Proteomes" id="UP000015241">
    <property type="component" value="Unassembled WGS sequence"/>
</dbReference>
<dbReference type="eggNOG" id="KOG0874">
    <property type="taxonomic scope" value="Eukaryota"/>
</dbReference>
<dbReference type="STRING" id="743788.S8EB94"/>
<proteinExistence type="predicted"/>
<evidence type="ECO:0000256" key="3">
    <source>
        <dbReference type="ARBA" id="ARBA00022989"/>
    </source>
</evidence>
<keyword evidence="8" id="KW-1185">Reference proteome</keyword>
<evidence type="ECO:0000259" key="6">
    <source>
        <dbReference type="Pfam" id="PF04116"/>
    </source>
</evidence>
<feature type="domain" description="Fatty acid hydroxylase" evidence="6">
    <location>
        <begin position="184"/>
        <end position="319"/>
    </location>
</feature>
<dbReference type="InterPro" id="IPR050307">
    <property type="entry name" value="Sterol_Desaturase_Related"/>
</dbReference>
<dbReference type="GO" id="GO:0008610">
    <property type="term" value="P:lipid biosynthetic process"/>
    <property type="evidence" value="ECO:0007669"/>
    <property type="project" value="InterPro"/>
</dbReference>
<keyword evidence="4" id="KW-0472">Membrane</keyword>
<evidence type="ECO:0000256" key="5">
    <source>
        <dbReference type="SAM" id="SignalP"/>
    </source>
</evidence>
<dbReference type="HOGENOM" id="CLU_043293_1_1_1"/>
<dbReference type="GO" id="GO:0016020">
    <property type="term" value="C:membrane"/>
    <property type="evidence" value="ECO:0007669"/>
    <property type="project" value="UniProtKB-SubCell"/>
</dbReference>
<evidence type="ECO:0000313" key="7">
    <source>
        <dbReference type="EMBL" id="EPT01888.1"/>
    </source>
</evidence>
<keyword evidence="2" id="KW-0812">Transmembrane</keyword>
<dbReference type="OrthoDB" id="408954at2759"/>
<feature type="chain" id="PRO_5004550132" description="Fatty acid hydroxylase domain-containing protein" evidence="5">
    <location>
        <begin position="30"/>
        <end position="337"/>
    </location>
</feature>
<dbReference type="FunCoup" id="S8EB94">
    <property type="interactions" value="94"/>
</dbReference>